<reference evidence="6" key="1">
    <citation type="submission" date="2021-09" db="EMBL/GenBank/DDBJ databases">
        <title>A high-quality genome of the endoparasitic fungus Hirsutella rhossiliensis with a comparison of Hirsutella genomes reveals transposable elements contributing to genome size variation.</title>
        <authorList>
            <person name="Lin R."/>
            <person name="Jiao Y."/>
            <person name="Sun X."/>
            <person name="Ling J."/>
            <person name="Xie B."/>
            <person name="Cheng X."/>
        </authorList>
    </citation>
    <scope>NUCLEOTIDE SEQUENCE</scope>
    <source>
        <strain evidence="6">HR02</strain>
    </source>
</reference>
<dbReference type="AlphaFoldDB" id="A0A9P8MZJ5"/>
<dbReference type="GO" id="GO:0005634">
    <property type="term" value="C:nucleus"/>
    <property type="evidence" value="ECO:0007669"/>
    <property type="project" value="UniProtKB-SubCell"/>
</dbReference>
<dbReference type="OrthoDB" id="361362at2759"/>
<proteinExistence type="inferred from homology"/>
<feature type="domain" description="Pre-rRNA-processing protein Ipi1 N-terminal" evidence="5">
    <location>
        <begin position="131"/>
        <end position="229"/>
    </location>
</feature>
<keyword evidence="3" id="KW-0690">Ribosome biogenesis</keyword>
<keyword evidence="2 3" id="KW-0539">Nucleus</keyword>
<dbReference type="GO" id="GO:0006364">
    <property type="term" value="P:rRNA processing"/>
    <property type="evidence" value="ECO:0007669"/>
    <property type="project" value="UniProtKB-UniRule"/>
</dbReference>
<comment type="subcellular location">
    <subcellularLocation>
        <location evidence="1 3">Nucleus</location>
    </subcellularLocation>
</comment>
<evidence type="ECO:0000313" key="6">
    <source>
        <dbReference type="EMBL" id="KAH0964119.1"/>
    </source>
</evidence>
<evidence type="ECO:0000256" key="1">
    <source>
        <dbReference type="ARBA" id="ARBA00004123"/>
    </source>
</evidence>
<feature type="compositionally biased region" description="Basic residues" evidence="4">
    <location>
        <begin position="1"/>
        <end position="10"/>
    </location>
</feature>
<protein>
    <recommendedName>
        <fullName evidence="3">Pre-rRNA-processing protein</fullName>
    </recommendedName>
</protein>
<sequence length="321" mass="35208">MGSSSKKKKEKQKDFQKPKYKVGKTQAKASNHTDTSFKSKAIVMGHQSLSTEAPDVDQLFKHNLSLASSSKSDKQRREALAYLTSQLSADACANPVGTRALLIKLLPLVSDSSTPVRAQLLKLLRTLPEDEVKHSVEHVIVYLRAGITHLSLDISNDSLGVMEWLLDVADDELVTCPGGWVKTLSTFCATMGWSVSLSTGGWTSGARAGLKPKDAQNLARQITALSRFIEAGFRAGTTEGRKTSEYWDNLYRLPRAANAFGYLNLTDERRDEEGEIGVERAKKEGGSAGRAASSLDQILQQGMRDFEPSTAMDTQDLLDLW</sequence>
<gene>
    <name evidence="6" type="ORF">HRG_04547</name>
</gene>
<comment type="subunit">
    <text evidence="3">Component of the RIX1 complex.</text>
</comment>
<feature type="compositionally biased region" description="Polar residues" evidence="4">
    <location>
        <begin position="27"/>
        <end position="36"/>
    </location>
</feature>
<dbReference type="PANTHER" id="PTHR16056:SF2">
    <property type="entry name" value="TESTIS-EXPRESSED PROTEIN 10"/>
    <property type="match status" value="1"/>
</dbReference>
<comment type="function">
    <text evidence="3">Component of the RIX1 complex required for processing of ITS2 sequences from 35S pre-rRNA.</text>
</comment>
<comment type="similarity">
    <text evidence="3">Belongs to the IPI1/TEX10 family.</text>
</comment>
<name>A0A9P8MZJ5_9HYPO</name>
<dbReference type="EMBL" id="JAIZPD010000004">
    <property type="protein sequence ID" value="KAH0964119.1"/>
    <property type="molecule type" value="Genomic_DNA"/>
</dbReference>
<keyword evidence="3" id="KW-0698">rRNA processing</keyword>
<evidence type="ECO:0000256" key="4">
    <source>
        <dbReference type="SAM" id="MobiDB-lite"/>
    </source>
</evidence>
<comment type="caution">
    <text evidence="6">The sequence shown here is derived from an EMBL/GenBank/DDBJ whole genome shotgun (WGS) entry which is preliminary data.</text>
</comment>
<evidence type="ECO:0000256" key="3">
    <source>
        <dbReference type="RuleBase" id="RU368021"/>
    </source>
</evidence>
<organism evidence="6 7">
    <name type="scientific">Hirsutella rhossiliensis</name>
    <dbReference type="NCBI Taxonomy" id="111463"/>
    <lineage>
        <taxon>Eukaryota</taxon>
        <taxon>Fungi</taxon>
        <taxon>Dikarya</taxon>
        <taxon>Ascomycota</taxon>
        <taxon>Pezizomycotina</taxon>
        <taxon>Sordariomycetes</taxon>
        <taxon>Hypocreomycetidae</taxon>
        <taxon>Hypocreales</taxon>
        <taxon>Ophiocordycipitaceae</taxon>
        <taxon>Hirsutella</taxon>
    </lineage>
</organism>
<dbReference type="PANTHER" id="PTHR16056">
    <property type="entry name" value="REGULATOR OF MICROTUBULE DYNAMICS PROTEIN"/>
    <property type="match status" value="1"/>
</dbReference>
<keyword evidence="7" id="KW-1185">Reference proteome</keyword>
<accession>A0A9P8MZJ5</accession>
<evidence type="ECO:0000259" key="5">
    <source>
        <dbReference type="Pfam" id="PF12333"/>
    </source>
</evidence>
<evidence type="ECO:0000313" key="7">
    <source>
        <dbReference type="Proteomes" id="UP000824596"/>
    </source>
</evidence>
<dbReference type="InterPro" id="IPR024679">
    <property type="entry name" value="Ipi1_N"/>
</dbReference>
<evidence type="ECO:0000256" key="2">
    <source>
        <dbReference type="ARBA" id="ARBA00023242"/>
    </source>
</evidence>
<dbReference type="RefSeq" id="XP_044721632.1">
    <property type="nucleotide sequence ID" value="XM_044863018.1"/>
</dbReference>
<dbReference type="Proteomes" id="UP000824596">
    <property type="component" value="Unassembled WGS sequence"/>
</dbReference>
<dbReference type="Pfam" id="PF12333">
    <property type="entry name" value="Ipi1_N"/>
    <property type="match status" value="1"/>
</dbReference>
<feature type="region of interest" description="Disordered" evidence="4">
    <location>
        <begin position="1"/>
        <end position="36"/>
    </location>
</feature>
<dbReference type="GeneID" id="68353676"/>
<dbReference type="GO" id="GO:0120330">
    <property type="term" value="C:rixosome complex"/>
    <property type="evidence" value="ECO:0007669"/>
    <property type="project" value="UniProtKB-UniRule"/>
</dbReference>